<protein>
    <submittedName>
        <fullName evidence="1">Uncharacterized protein</fullName>
    </submittedName>
</protein>
<evidence type="ECO:0000313" key="2">
    <source>
        <dbReference type="Proteomes" id="UP000236291"/>
    </source>
</evidence>
<dbReference type="EMBL" id="ASHM01263543">
    <property type="protein sequence ID" value="PNX70046.1"/>
    <property type="molecule type" value="Genomic_DNA"/>
</dbReference>
<reference evidence="1 2" key="2">
    <citation type="journal article" date="2017" name="Front. Plant Sci.">
        <title>Gene Classification and Mining of Molecular Markers Useful in Red Clover (Trifolium pratense) Breeding.</title>
        <authorList>
            <person name="Istvanek J."/>
            <person name="Dluhosova J."/>
            <person name="Dluhos P."/>
            <person name="Patkova L."/>
            <person name="Nedelnik J."/>
            <person name="Repkova J."/>
        </authorList>
    </citation>
    <scope>NUCLEOTIDE SEQUENCE [LARGE SCALE GENOMIC DNA]</scope>
    <source>
        <strain evidence="2">cv. Tatra</strain>
        <tissue evidence="1">Young leaves</tissue>
    </source>
</reference>
<sequence>GGGDIWFREDCLVFHQTVVTLSDVVDSLQSIPRYQPNSPPVCALLPVKAVTGIAALSLP</sequence>
<evidence type="ECO:0000313" key="1">
    <source>
        <dbReference type="EMBL" id="PNX70046.1"/>
    </source>
</evidence>
<gene>
    <name evidence="1" type="ORF">L195_g064702</name>
</gene>
<reference evidence="1 2" key="1">
    <citation type="journal article" date="2014" name="Am. J. Bot.">
        <title>Genome assembly and annotation for red clover (Trifolium pratense; Fabaceae).</title>
        <authorList>
            <person name="Istvanek J."/>
            <person name="Jaros M."/>
            <person name="Krenek A."/>
            <person name="Repkova J."/>
        </authorList>
    </citation>
    <scope>NUCLEOTIDE SEQUENCE [LARGE SCALE GENOMIC DNA]</scope>
    <source>
        <strain evidence="2">cv. Tatra</strain>
        <tissue evidence="1">Young leaves</tissue>
    </source>
</reference>
<name>A0A2K3KUU4_TRIPR</name>
<organism evidence="1 2">
    <name type="scientific">Trifolium pratense</name>
    <name type="common">Red clover</name>
    <dbReference type="NCBI Taxonomy" id="57577"/>
    <lineage>
        <taxon>Eukaryota</taxon>
        <taxon>Viridiplantae</taxon>
        <taxon>Streptophyta</taxon>
        <taxon>Embryophyta</taxon>
        <taxon>Tracheophyta</taxon>
        <taxon>Spermatophyta</taxon>
        <taxon>Magnoliopsida</taxon>
        <taxon>eudicotyledons</taxon>
        <taxon>Gunneridae</taxon>
        <taxon>Pentapetalae</taxon>
        <taxon>rosids</taxon>
        <taxon>fabids</taxon>
        <taxon>Fabales</taxon>
        <taxon>Fabaceae</taxon>
        <taxon>Papilionoideae</taxon>
        <taxon>50 kb inversion clade</taxon>
        <taxon>NPAAA clade</taxon>
        <taxon>Hologalegina</taxon>
        <taxon>IRL clade</taxon>
        <taxon>Trifolieae</taxon>
        <taxon>Trifolium</taxon>
    </lineage>
</organism>
<comment type="caution">
    <text evidence="1">The sequence shown here is derived from an EMBL/GenBank/DDBJ whole genome shotgun (WGS) entry which is preliminary data.</text>
</comment>
<dbReference type="AlphaFoldDB" id="A0A2K3KUU4"/>
<dbReference type="Proteomes" id="UP000236291">
    <property type="component" value="Unassembled WGS sequence"/>
</dbReference>
<feature type="non-terminal residue" evidence="1">
    <location>
        <position position="1"/>
    </location>
</feature>
<proteinExistence type="predicted"/>
<accession>A0A2K3KUU4</accession>